<feature type="domain" description="EF-hand" evidence="5">
    <location>
        <begin position="497"/>
        <end position="532"/>
    </location>
</feature>
<gene>
    <name evidence="7" type="ORF">C1SCF055_LOCUS32678</name>
</gene>
<dbReference type="OrthoDB" id="26525at2759"/>
<evidence type="ECO:0000313" key="8">
    <source>
        <dbReference type="EMBL" id="CAL1160475.1"/>
    </source>
</evidence>
<dbReference type="AlphaFoldDB" id="A0A9P1DB70"/>
<reference evidence="7" key="1">
    <citation type="submission" date="2022-10" db="EMBL/GenBank/DDBJ databases">
        <authorList>
            <person name="Chen Y."/>
            <person name="Dougan E. K."/>
            <person name="Chan C."/>
            <person name="Rhodes N."/>
            <person name="Thang M."/>
        </authorList>
    </citation>
    <scope>NUCLEOTIDE SEQUENCE</scope>
</reference>
<evidence type="ECO:0000256" key="3">
    <source>
        <dbReference type="ARBA" id="ARBA00022837"/>
    </source>
</evidence>
<comment type="subcellular location">
    <subcellularLocation>
        <location evidence="1">Cytoplasm</location>
    </subcellularLocation>
</comment>
<evidence type="ECO:0000313" key="7">
    <source>
        <dbReference type="EMBL" id="CAI4007100.1"/>
    </source>
</evidence>
<sequence length="532" mass="56911">MAAKTKRTTMMQATRGSIMPIAAEKRGAVAVQVGDAVFVGDQKLTGVVRFSGATKFAEGDWLGIELDKKVGKNNGSVRGEVYFQCAPEHGIFVRPTAVMKRGDVATVASPPSPAAGVIPPGKEGAAMPSSPTVPEAKTSEAKAKETKASEEVVASDRAKAQLDLAMAMEDHDLNRIKRFLPVAQNLGVAPEEIAAARKLLEYETLVVAIEDVKRLYGSIAKLTQRVEELQKKSQAPIRPALLQELERRLWSRVEPKLAKMLEGRVLSKDATGSTATSMPIGQGILSAAATTLVEYEAKDTSVFSSAGRRLLEAASPGEEAESESPLKKIVRGTLHGVFSAAGRKLIEEKKFEEVDKDGDGVISQAEITATLAEMKIDGKEVEEAQQQIMQMADKDGDGVISKEELDQAKEKVVSQDPKLPVAEAAPPKDTVAKDSKEDADASHYQLVRGTLASILSGAAKRFVETKSFEEVDKDGDGVISQQEITASLTEMQVDSKEAEEAKQQIISMADKDGDGVISKKELDEAKAVVAGS</sequence>
<dbReference type="Gene3D" id="2.30.30.190">
    <property type="entry name" value="CAP Gly-rich-like domain"/>
    <property type="match status" value="1"/>
</dbReference>
<dbReference type="PANTHER" id="PTHR18916:SF85">
    <property type="entry name" value="TUBULIN-FOLDING COFACTOR B"/>
    <property type="match status" value="1"/>
</dbReference>
<dbReference type="GO" id="GO:0005938">
    <property type="term" value="C:cell cortex"/>
    <property type="evidence" value="ECO:0007669"/>
    <property type="project" value="TreeGrafter"/>
</dbReference>
<dbReference type="InterPro" id="IPR011992">
    <property type="entry name" value="EF-hand-dom_pair"/>
</dbReference>
<feature type="region of interest" description="Disordered" evidence="4">
    <location>
        <begin position="111"/>
        <end position="144"/>
    </location>
</feature>
<keyword evidence="10" id="KW-1185">Reference proteome</keyword>
<dbReference type="PROSITE" id="PS00018">
    <property type="entry name" value="EF_HAND_1"/>
    <property type="match status" value="4"/>
</dbReference>
<comment type="caution">
    <text evidence="7">The sequence shown here is derived from an EMBL/GenBank/DDBJ whole genome shotgun (WGS) entry which is preliminary data.</text>
</comment>
<keyword evidence="3" id="KW-0106">Calcium</keyword>
<evidence type="ECO:0000313" key="9">
    <source>
        <dbReference type="EMBL" id="CAL4794412.1"/>
    </source>
</evidence>
<dbReference type="InterPro" id="IPR000938">
    <property type="entry name" value="CAP-Gly_domain"/>
</dbReference>
<feature type="domain" description="EF-hand" evidence="5">
    <location>
        <begin position="348"/>
        <end position="377"/>
    </location>
</feature>
<dbReference type="GO" id="GO:0031122">
    <property type="term" value="P:cytoplasmic microtubule organization"/>
    <property type="evidence" value="ECO:0007669"/>
    <property type="project" value="TreeGrafter"/>
</dbReference>
<evidence type="ECO:0000259" key="5">
    <source>
        <dbReference type="PROSITE" id="PS50222"/>
    </source>
</evidence>
<dbReference type="GO" id="GO:0005509">
    <property type="term" value="F:calcium ion binding"/>
    <property type="evidence" value="ECO:0007669"/>
    <property type="project" value="InterPro"/>
</dbReference>
<feature type="domain" description="EF-hand" evidence="5">
    <location>
        <begin position="380"/>
        <end position="415"/>
    </location>
</feature>
<dbReference type="PROSITE" id="PS50222">
    <property type="entry name" value="EF_HAND_2"/>
    <property type="match status" value="4"/>
</dbReference>
<dbReference type="EMBL" id="CAMXCT030003968">
    <property type="protein sequence ID" value="CAL4794412.1"/>
    <property type="molecule type" value="Genomic_DNA"/>
</dbReference>
<evidence type="ECO:0000256" key="4">
    <source>
        <dbReference type="SAM" id="MobiDB-lite"/>
    </source>
</evidence>
<feature type="region of interest" description="Disordered" evidence="4">
    <location>
        <begin position="411"/>
        <end position="438"/>
    </location>
</feature>
<keyword evidence="2" id="KW-0963">Cytoplasm</keyword>
<evidence type="ECO:0000256" key="2">
    <source>
        <dbReference type="ARBA" id="ARBA00022490"/>
    </source>
</evidence>
<evidence type="ECO:0000256" key="1">
    <source>
        <dbReference type="ARBA" id="ARBA00004496"/>
    </source>
</evidence>
<dbReference type="GO" id="GO:0051010">
    <property type="term" value="F:microtubule plus-end binding"/>
    <property type="evidence" value="ECO:0007669"/>
    <property type="project" value="TreeGrafter"/>
</dbReference>
<accession>A0A9P1DB70</accession>
<evidence type="ECO:0000259" key="6">
    <source>
        <dbReference type="PROSITE" id="PS50245"/>
    </source>
</evidence>
<dbReference type="Pfam" id="PF13499">
    <property type="entry name" value="EF-hand_7"/>
    <property type="match status" value="2"/>
</dbReference>
<feature type="domain" description="EF-hand" evidence="5">
    <location>
        <begin position="466"/>
        <end position="494"/>
    </location>
</feature>
<dbReference type="SMART" id="SM00054">
    <property type="entry name" value="EFh"/>
    <property type="match status" value="4"/>
</dbReference>
<name>A0A9P1DB70_9DINO</name>
<organism evidence="7">
    <name type="scientific">Cladocopium goreaui</name>
    <dbReference type="NCBI Taxonomy" id="2562237"/>
    <lineage>
        <taxon>Eukaryota</taxon>
        <taxon>Sar</taxon>
        <taxon>Alveolata</taxon>
        <taxon>Dinophyceae</taxon>
        <taxon>Suessiales</taxon>
        <taxon>Symbiodiniaceae</taxon>
        <taxon>Cladocopium</taxon>
    </lineage>
</organism>
<dbReference type="InterPro" id="IPR002048">
    <property type="entry name" value="EF_hand_dom"/>
</dbReference>
<dbReference type="GO" id="GO:0005634">
    <property type="term" value="C:nucleus"/>
    <property type="evidence" value="ECO:0007669"/>
    <property type="project" value="TreeGrafter"/>
</dbReference>
<protein>
    <submittedName>
        <fullName evidence="9">Dynactin subunit 1</fullName>
    </submittedName>
</protein>
<dbReference type="Gene3D" id="1.10.238.10">
    <property type="entry name" value="EF-hand"/>
    <property type="match status" value="2"/>
</dbReference>
<dbReference type="PROSITE" id="PS50245">
    <property type="entry name" value="CAP_GLY_2"/>
    <property type="match status" value="1"/>
</dbReference>
<dbReference type="EMBL" id="CAMXCT010003968">
    <property type="protein sequence ID" value="CAI4007100.1"/>
    <property type="molecule type" value="Genomic_DNA"/>
</dbReference>
<dbReference type="Pfam" id="PF01302">
    <property type="entry name" value="CAP_GLY"/>
    <property type="match status" value="1"/>
</dbReference>
<evidence type="ECO:0000313" key="10">
    <source>
        <dbReference type="Proteomes" id="UP001152797"/>
    </source>
</evidence>
<proteinExistence type="predicted"/>
<reference evidence="8" key="2">
    <citation type="submission" date="2024-04" db="EMBL/GenBank/DDBJ databases">
        <authorList>
            <person name="Chen Y."/>
            <person name="Shah S."/>
            <person name="Dougan E. K."/>
            <person name="Thang M."/>
            <person name="Chan C."/>
        </authorList>
    </citation>
    <scope>NUCLEOTIDE SEQUENCE [LARGE SCALE GENOMIC DNA]</scope>
</reference>
<dbReference type="InterPro" id="IPR036859">
    <property type="entry name" value="CAP-Gly_dom_sf"/>
</dbReference>
<feature type="domain" description="CAP-Gly" evidence="6">
    <location>
        <begin position="52"/>
        <end position="94"/>
    </location>
</feature>
<dbReference type="SUPFAM" id="SSF74924">
    <property type="entry name" value="Cap-Gly domain"/>
    <property type="match status" value="1"/>
</dbReference>
<dbReference type="GO" id="GO:0035371">
    <property type="term" value="C:microtubule plus-end"/>
    <property type="evidence" value="ECO:0007669"/>
    <property type="project" value="TreeGrafter"/>
</dbReference>
<dbReference type="SUPFAM" id="SSF47473">
    <property type="entry name" value="EF-hand"/>
    <property type="match status" value="1"/>
</dbReference>
<dbReference type="InterPro" id="IPR018247">
    <property type="entry name" value="EF_Hand_1_Ca_BS"/>
</dbReference>
<dbReference type="PROSITE" id="PS00845">
    <property type="entry name" value="CAP_GLY_1"/>
    <property type="match status" value="1"/>
</dbReference>
<dbReference type="EMBL" id="CAMXCT020003968">
    <property type="protein sequence ID" value="CAL1160475.1"/>
    <property type="molecule type" value="Genomic_DNA"/>
</dbReference>
<dbReference type="SMART" id="SM01052">
    <property type="entry name" value="CAP_GLY"/>
    <property type="match status" value="1"/>
</dbReference>
<dbReference type="PANTHER" id="PTHR18916">
    <property type="entry name" value="DYNACTIN 1-RELATED MICROTUBULE-BINDING"/>
    <property type="match status" value="1"/>
</dbReference>
<dbReference type="Proteomes" id="UP001152797">
    <property type="component" value="Unassembled WGS sequence"/>
</dbReference>